<feature type="transmembrane region" description="Helical" evidence="11">
    <location>
        <begin position="216"/>
        <end position="236"/>
    </location>
</feature>
<feature type="transmembrane region" description="Helical" evidence="11">
    <location>
        <begin position="430"/>
        <end position="449"/>
    </location>
</feature>
<feature type="transmembrane region" description="Helical" evidence="11">
    <location>
        <begin position="332"/>
        <end position="352"/>
    </location>
</feature>
<feature type="transmembrane region" description="Helical" evidence="11">
    <location>
        <begin position="142"/>
        <end position="160"/>
    </location>
</feature>
<reference evidence="12" key="2">
    <citation type="submission" date="2025-08" db="UniProtKB">
        <authorList>
            <consortium name="Ensembl"/>
        </authorList>
    </citation>
    <scope>IDENTIFICATION</scope>
</reference>
<dbReference type="OrthoDB" id="422206at2759"/>
<keyword evidence="13" id="KW-1185">Reference proteome</keyword>
<dbReference type="PANTHER" id="PTHR10924">
    <property type="entry name" value="MAJOR FACILITATOR SUPERFAMILY PROTEIN-RELATED"/>
    <property type="match status" value="1"/>
</dbReference>
<dbReference type="Pfam" id="PF07690">
    <property type="entry name" value="MFS_1"/>
    <property type="match status" value="1"/>
</dbReference>
<dbReference type="InParanoid" id="A0A3P8V4H8"/>
<dbReference type="InterPro" id="IPR036259">
    <property type="entry name" value="MFS_trans_sf"/>
</dbReference>
<dbReference type="CTD" id="84925"/>
<reference evidence="12" key="3">
    <citation type="submission" date="2025-09" db="UniProtKB">
        <authorList>
            <consortium name="Ensembl"/>
        </authorList>
    </citation>
    <scope>IDENTIFICATION</scope>
</reference>
<dbReference type="Ensembl" id="ENSCSET00000009119.1">
    <property type="protein sequence ID" value="ENSCSEP00000009014.1"/>
    <property type="gene ID" value="ENSCSEG00000005772.1"/>
</dbReference>
<dbReference type="AlphaFoldDB" id="A0A3P8V4H8"/>
<feature type="transmembrane region" description="Helical" evidence="11">
    <location>
        <begin position="103"/>
        <end position="122"/>
    </location>
</feature>
<evidence type="ECO:0000256" key="11">
    <source>
        <dbReference type="SAM" id="Phobius"/>
    </source>
</evidence>
<evidence type="ECO:0000313" key="13">
    <source>
        <dbReference type="Proteomes" id="UP000265120"/>
    </source>
</evidence>
<comment type="catalytic activity">
    <reaction evidence="10">
        <text>pyridoxine(out) + n H(+)(out) = pyridoxine(in) + n H(+)(in)</text>
        <dbReference type="Rhea" id="RHEA:76203"/>
        <dbReference type="ChEBI" id="CHEBI:15378"/>
        <dbReference type="ChEBI" id="CHEBI:16709"/>
    </reaction>
</comment>
<dbReference type="InterPro" id="IPR011701">
    <property type="entry name" value="MFS"/>
</dbReference>
<dbReference type="FunFam" id="1.20.1250.20:FF:000162">
    <property type="entry name" value="disrupted in renal carcinoma protein 2"/>
    <property type="match status" value="1"/>
</dbReference>
<comment type="similarity">
    <text evidence="2">Belongs to the major facilitator superfamily.</text>
</comment>
<dbReference type="GO" id="GO:0005765">
    <property type="term" value="C:lysosomal membrane"/>
    <property type="evidence" value="ECO:0007669"/>
    <property type="project" value="UniProtKB-SubCell"/>
</dbReference>
<dbReference type="Proteomes" id="UP000265120">
    <property type="component" value="Chromosome 16"/>
</dbReference>
<evidence type="ECO:0000256" key="10">
    <source>
        <dbReference type="ARBA" id="ARBA00048410"/>
    </source>
</evidence>
<dbReference type="RefSeq" id="XP_008326561.1">
    <property type="nucleotide sequence ID" value="XM_008328339.3"/>
</dbReference>
<protein>
    <submittedName>
        <fullName evidence="12">Solute carrier family 49 member 4</fullName>
    </submittedName>
</protein>
<evidence type="ECO:0000256" key="7">
    <source>
        <dbReference type="ARBA" id="ARBA00023180"/>
    </source>
</evidence>
<evidence type="ECO:0000256" key="1">
    <source>
        <dbReference type="ARBA" id="ARBA00004155"/>
    </source>
</evidence>
<dbReference type="KEGG" id="csem:103391884"/>
<accession>A0A3P8V4H8</accession>
<keyword evidence="5 11" id="KW-1133">Transmembrane helix</keyword>
<dbReference type="STRING" id="244447.ENSCSEP00000009014"/>
<dbReference type="FunCoup" id="A0A3P8V4H8">
    <property type="interactions" value="108"/>
</dbReference>
<evidence type="ECO:0000313" key="12">
    <source>
        <dbReference type="Ensembl" id="ENSCSEP00000009014.1"/>
    </source>
</evidence>
<evidence type="ECO:0000256" key="9">
    <source>
        <dbReference type="ARBA" id="ARBA00037192"/>
    </source>
</evidence>
<evidence type="ECO:0000256" key="3">
    <source>
        <dbReference type="ARBA" id="ARBA00022448"/>
    </source>
</evidence>
<proteinExistence type="inferred from homology"/>
<evidence type="ECO:0000256" key="5">
    <source>
        <dbReference type="ARBA" id="ARBA00022989"/>
    </source>
</evidence>
<evidence type="ECO:0000256" key="4">
    <source>
        <dbReference type="ARBA" id="ARBA00022692"/>
    </source>
</evidence>
<comment type="subcellular location">
    <subcellularLocation>
        <location evidence="1">Lysosome membrane</location>
        <topology evidence="1">Multi-pass membrane protein</topology>
    </subcellularLocation>
</comment>
<evidence type="ECO:0000256" key="6">
    <source>
        <dbReference type="ARBA" id="ARBA00023136"/>
    </source>
</evidence>
<evidence type="ECO:0000256" key="2">
    <source>
        <dbReference type="ARBA" id="ARBA00008335"/>
    </source>
</evidence>
<evidence type="ECO:0000256" key="8">
    <source>
        <dbReference type="ARBA" id="ARBA00023228"/>
    </source>
</evidence>
<name>A0A3P8V4H8_CYNSE</name>
<keyword evidence="6 11" id="KW-0472">Membrane</keyword>
<dbReference type="InterPro" id="IPR049680">
    <property type="entry name" value="FLVCR1-2_SLC49-like"/>
</dbReference>
<reference evidence="12 13" key="1">
    <citation type="journal article" date="2014" name="Nat. Genet.">
        <title>Whole-genome sequence of a flatfish provides insights into ZW sex chromosome evolution and adaptation to a benthic lifestyle.</title>
        <authorList>
            <person name="Chen S."/>
            <person name="Zhang G."/>
            <person name="Shao C."/>
            <person name="Huang Q."/>
            <person name="Liu G."/>
            <person name="Zhang P."/>
            <person name="Song W."/>
            <person name="An N."/>
            <person name="Chalopin D."/>
            <person name="Volff J.N."/>
            <person name="Hong Y."/>
            <person name="Li Q."/>
            <person name="Sha Z."/>
            <person name="Zhou H."/>
            <person name="Xie M."/>
            <person name="Yu Q."/>
            <person name="Liu Y."/>
            <person name="Xiang H."/>
            <person name="Wang N."/>
            <person name="Wu K."/>
            <person name="Yang C."/>
            <person name="Zhou Q."/>
            <person name="Liao X."/>
            <person name="Yang L."/>
            <person name="Hu Q."/>
            <person name="Zhang J."/>
            <person name="Meng L."/>
            <person name="Jin L."/>
            <person name="Tian Y."/>
            <person name="Lian J."/>
            <person name="Yang J."/>
            <person name="Miao G."/>
            <person name="Liu S."/>
            <person name="Liang Z."/>
            <person name="Yan F."/>
            <person name="Li Y."/>
            <person name="Sun B."/>
            <person name="Zhang H."/>
            <person name="Zhang J."/>
            <person name="Zhu Y."/>
            <person name="Du M."/>
            <person name="Zhao Y."/>
            <person name="Schartl M."/>
            <person name="Tang Q."/>
            <person name="Wang J."/>
        </authorList>
    </citation>
    <scope>NUCLEOTIDE SEQUENCE</scope>
</reference>
<comment type="function">
    <text evidence="9">Mediates H(+)-dependent pyridoxine transport.</text>
</comment>
<feature type="transmembrane region" description="Helical" evidence="11">
    <location>
        <begin position="266"/>
        <end position="286"/>
    </location>
</feature>
<organism evidence="12 13">
    <name type="scientific">Cynoglossus semilaevis</name>
    <name type="common">Tongue sole</name>
    <dbReference type="NCBI Taxonomy" id="244447"/>
    <lineage>
        <taxon>Eukaryota</taxon>
        <taxon>Metazoa</taxon>
        <taxon>Chordata</taxon>
        <taxon>Craniata</taxon>
        <taxon>Vertebrata</taxon>
        <taxon>Euteleostomi</taxon>
        <taxon>Actinopterygii</taxon>
        <taxon>Neopterygii</taxon>
        <taxon>Teleostei</taxon>
        <taxon>Neoteleostei</taxon>
        <taxon>Acanthomorphata</taxon>
        <taxon>Carangaria</taxon>
        <taxon>Pleuronectiformes</taxon>
        <taxon>Pleuronectoidei</taxon>
        <taxon>Cynoglossidae</taxon>
        <taxon>Cynoglossinae</taxon>
        <taxon>Cynoglossus</taxon>
    </lineage>
</organism>
<dbReference type="GeneTree" id="ENSGT01030000234625"/>
<feature type="transmembrane region" description="Helical" evidence="11">
    <location>
        <begin position="37"/>
        <end position="57"/>
    </location>
</feature>
<dbReference type="PANTHER" id="PTHR10924:SF27">
    <property type="entry name" value="SOLUTE CARRIER FAMILY 49 MEMBER 4"/>
    <property type="match status" value="1"/>
</dbReference>
<dbReference type="OMA" id="VGCWIRW"/>
<feature type="transmembrane region" description="Helical" evidence="11">
    <location>
        <begin position="403"/>
        <end position="424"/>
    </location>
</feature>
<keyword evidence="7" id="KW-0325">Glycoprotein</keyword>
<dbReference type="Gene3D" id="1.20.1250.20">
    <property type="entry name" value="MFS general substrate transporter like domains"/>
    <property type="match status" value="1"/>
</dbReference>
<sequence length="464" mass="50808">MPGVGTITDAEREPLIRRQNAESNIQPVISRVYRRRWLVLTLFSLLGFVQGMIWNFWGPIQNSAVHAYGFTKSDIAVLVLWGPVGFVPWLLFMWLVDKKGLRASLLLSAFLMLLGAGLRSIPLTDPQFRRWLIHGGQLLNGLAGPTIMSAGPYLSTTWFAPDQRATATAVASLFCTLGGSASFIVGPLVVPAPNDTLAAAAVAAVTDSSIRDRIQLVMYTELAAIAVLFGVVLVYFPSRPPVPPSVAAASQRLSYRSSICRLMSNFRFLMIALAYAVPTGVLAGWVGVLDMVLTPAKVSQVDAGWIGFWSTVGSCVFGVAMARFADSIRGMLKLILVLMLAGASLSSTWFTLTCLNRYTHLPSTAAILYTSCILMGIFINSSVPIFFELFIETVYPVPEGFTCGVVTFLGNLVTGLLLFFLTFYCTDLSWLNWCLTGSCLFSLVLILFFRESYDRLYLDVFVSV</sequence>
<keyword evidence="4 11" id="KW-0812">Transmembrane</keyword>
<keyword evidence="8" id="KW-0458">Lysosome</keyword>
<keyword evidence="3" id="KW-0813">Transport</keyword>
<dbReference type="GeneID" id="103391884"/>
<feature type="transmembrane region" description="Helical" evidence="11">
    <location>
        <begin position="77"/>
        <end position="96"/>
    </location>
</feature>
<feature type="transmembrane region" description="Helical" evidence="11">
    <location>
        <begin position="306"/>
        <end position="325"/>
    </location>
</feature>
<dbReference type="GO" id="GO:0022857">
    <property type="term" value="F:transmembrane transporter activity"/>
    <property type="evidence" value="ECO:0007669"/>
    <property type="project" value="InterPro"/>
</dbReference>
<feature type="transmembrane region" description="Helical" evidence="11">
    <location>
        <begin position="167"/>
        <end position="190"/>
    </location>
</feature>
<dbReference type="SUPFAM" id="SSF103473">
    <property type="entry name" value="MFS general substrate transporter"/>
    <property type="match status" value="1"/>
</dbReference>
<feature type="transmembrane region" description="Helical" evidence="11">
    <location>
        <begin position="364"/>
        <end position="391"/>
    </location>
</feature>